<dbReference type="Pfam" id="PF07713">
    <property type="entry name" value="DUF1604"/>
    <property type="match status" value="1"/>
</dbReference>
<dbReference type="Proteomes" id="UP001381693">
    <property type="component" value="Unassembled WGS sequence"/>
</dbReference>
<dbReference type="GO" id="GO:0006397">
    <property type="term" value="P:mRNA processing"/>
    <property type="evidence" value="ECO:0007669"/>
    <property type="project" value="InterPro"/>
</dbReference>
<feature type="region of interest" description="Disordered" evidence="2">
    <location>
        <begin position="828"/>
        <end position="955"/>
    </location>
</feature>
<gene>
    <name evidence="4" type="primary">GPATCH1</name>
    <name evidence="4" type="ORF">SK128_013617</name>
</gene>
<evidence type="ECO:0000256" key="1">
    <source>
        <dbReference type="ARBA" id="ARBA00008600"/>
    </source>
</evidence>
<feature type="compositionally biased region" description="Basic and acidic residues" evidence="2">
    <location>
        <begin position="761"/>
        <end position="775"/>
    </location>
</feature>
<comment type="similarity">
    <text evidence="1">Belongs to the GPATCH1 family.</text>
</comment>
<feature type="region of interest" description="Disordered" evidence="2">
    <location>
        <begin position="608"/>
        <end position="636"/>
    </location>
</feature>
<dbReference type="GO" id="GO:0003723">
    <property type="term" value="F:RNA binding"/>
    <property type="evidence" value="ECO:0007669"/>
    <property type="project" value="TreeGrafter"/>
</dbReference>
<feature type="region of interest" description="Disordered" evidence="2">
    <location>
        <begin position="184"/>
        <end position="204"/>
    </location>
</feature>
<evidence type="ECO:0000259" key="3">
    <source>
        <dbReference type="PROSITE" id="PS50174"/>
    </source>
</evidence>
<organism evidence="4 5">
    <name type="scientific">Halocaridina rubra</name>
    <name type="common">Hawaiian red shrimp</name>
    <dbReference type="NCBI Taxonomy" id="373956"/>
    <lineage>
        <taxon>Eukaryota</taxon>
        <taxon>Metazoa</taxon>
        <taxon>Ecdysozoa</taxon>
        <taxon>Arthropoda</taxon>
        <taxon>Crustacea</taxon>
        <taxon>Multicrustacea</taxon>
        <taxon>Malacostraca</taxon>
        <taxon>Eumalacostraca</taxon>
        <taxon>Eucarida</taxon>
        <taxon>Decapoda</taxon>
        <taxon>Pleocyemata</taxon>
        <taxon>Caridea</taxon>
        <taxon>Atyoidea</taxon>
        <taxon>Atyidae</taxon>
        <taxon>Halocaridina</taxon>
    </lineage>
</organism>
<evidence type="ECO:0000313" key="4">
    <source>
        <dbReference type="EMBL" id="KAK7072915.1"/>
    </source>
</evidence>
<feature type="domain" description="G-patch" evidence="3">
    <location>
        <begin position="144"/>
        <end position="198"/>
    </location>
</feature>
<comment type="caution">
    <text evidence="4">The sequence shown here is derived from an EMBL/GenBank/DDBJ whole genome shotgun (WGS) entry which is preliminary data.</text>
</comment>
<sequence length="955" mass="107986">MDDSDDDVCYFGTPLEELDADDVQPAKAPRIEDQVALDKQGRRRFHGAFTGGFSAGYFNSVGTEDGWTPSTYVSSRALRADTKQAKPQDFMDNEDLEVHGIAPQAIQATASFDDNEHRKRKRVVDPSGPIPGVPVLEEILRPNKETMGMKLLRQLGWKPGQGVGPRVKLSQKKVANEETKKIYGCQRPQDKGSGSDEDLDEEDCDPHVTFAPNDVETLHLSNPKSDQFGLGYKPLDRTSVLGGHFSLFDPSPLVMTEKKKKLLIKGQAFGVGVFEEEDEDIYATEDMSHYDFGDDTVAPKAAVRKPKSHMELMGLMQVIDGFHLSNESKYMPKKFPLPILPKDFSPYHKPRRRRFQLKESEMQGLGRHDITSEQRARIISEKNQATFEIRSGVKGKLPESPITSKASGEDPKDTFDVDKLYEEFQSFEGTSGVGYKPFARDEAKQRRYELYMKMKERGQKDRYYLAQPKSMTEWERERELQEFDRASKLFKPLISTMASRFVTAALGDGEPKLKDGLNKEIPKDSEPSTSGTDFLGQDVTDDVQKAAKMNMFGKLTQSAEDWYPDRLLCRRFNIPDPYPDSNFTGVRRTKREKFSIFSMLEVPSVVNKSCVKSSSTRDSPLPPEKEEYEKGDDEENHETYGLKVPINGPPTMDLFKAIFQDSDSDDEKASDETVIVRTTVDDYTHTQGLTNISQTVEEPSSAIDAFDIQTSSKASFKTSVDSFLSNMRQRNASDCDSDGEPIYKLGQSPLKANQKATGPQERTRVSRFEPKRDSSTGEIESLPKPVFVSRKKAEHPSEAVPAKGIFANLDFNLLNSYRYVDQNCEEKTGEQSNLGRNMDVSYSQPKSDSDSSLDSDETYGPPIPTHLKNRPQMIKSLSKISSSIANKNSKGDEDTQWVVKDEKLKDRKQYKNDDREKSKRKKEKKKKKNKVRKHKKKTSKKHRRSSSDSSSEFSE</sequence>
<dbReference type="Pfam" id="PF26093">
    <property type="entry name" value="HTH_TGH"/>
    <property type="match status" value="1"/>
</dbReference>
<dbReference type="InterPro" id="IPR011666">
    <property type="entry name" value="DUF1604"/>
</dbReference>
<dbReference type="PANTHER" id="PTHR13384">
    <property type="entry name" value="G PATCH DOMAIN-CONTAINING PROTEIN 1"/>
    <property type="match status" value="1"/>
</dbReference>
<protein>
    <submittedName>
        <fullName evidence="4">G patch domain-containing protein 1</fullName>
    </submittedName>
</protein>
<accession>A0AAN8WV70</accession>
<name>A0AAN8WV70_HALRR</name>
<dbReference type="AlphaFoldDB" id="A0AAN8WV70"/>
<feature type="compositionally biased region" description="Polar residues" evidence="2">
    <location>
        <begin position="830"/>
        <end position="846"/>
    </location>
</feature>
<dbReference type="GO" id="GO:0005634">
    <property type="term" value="C:nucleus"/>
    <property type="evidence" value="ECO:0007669"/>
    <property type="project" value="TreeGrafter"/>
</dbReference>
<feature type="compositionally biased region" description="Basic residues" evidence="2">
    <location>
        <begin position="918"/>
        <end position="944"/>
    </location>
</feature>
<proteinExistence type="inferred from homology"/>
<dbReference type="EMBL" id="JAXCGZ010013304">
    <property type="protein sequence ID" value="KAK7072915.1"/>
    <property type="molecule type" value="Genomic_DNA"/>
</dbReference>
<reference evidence="4 5" key="1">
    <citation type="submission" date="2023-11" db="EMBL/GenBank/DDBJ databases">
        <title>Halocaridina rubra genome assembly.</title>
        <authorList>
            <person name="Smith C."/>
        </authorList>
    </citation>
    <scope>NUCLEOTIDE SEQUENCE [LARGE SCALE GENOMIC DNA]</scope>
    <source>
        <strain evidence="4">EP-1</strain>
        <tissue evidence="4">Whole</tissue>
    </source>
</reference>
<evidence type="ECO:0000256" key="2">
    <source>
        <dbReference type="SAM" id="MobiDB-lite"/>
    </source>
</evidence>
<feature type="region of interest" description="Disordered" evidence="2">
    <location>
        <begin position="745"/>
        <end position="783"/>
    </location>
</feature>
<keyword evidence="5" id="KW-1185">Reference proteome</keyword>
<evidence type="ECO:0000313" key="5">
    <source>
        <dbReference type="Proteomes" id="UP001381693"/>
    </source>
</evidence>
<dbReference type="PANTHER" id="PTHR13384:SF19">
    <property type="entry name" value="G PATCH DOMAIN-CONTAINING PROTEIN 1"/>
    <property type="match status" value="1"/>
</dbReference>
<feature type="compositionally biased region" description="Low complexity" evidence="2">
    <location>
        <begin position="874"/>
        <end position="888"/>
    </location>
</feature>
<dbReference type="PROSITE" id="PS50174">
    <property type="entry name" value="G_PATCH"/>
    <property type="match status" value="1"/>
</dbReference>
<dbReference type="InterPro" id="IPR000467">
    <property type="entry name" value="G_patch_dom"/>
</dbReference>
<feature type="region of interest" description="Disordered" evidence="2">
    <location>
        <begin position="513"/>
        <end position="536"/>
    </location>
</feature>
<feature type="compositionally biased region" description="Acidic residues" evidence="2">
    <location>
        <begin position="195"/>
        <end position="204"/>
    </location>
</feature>
<feature type="compositionally biased region" description="Basic and acidic residues" evidence="2">
    <location>
        <begin position="513"/>
        <end position="526"/>
    </location>
</feature>
<feature type="compositionally biased region" description="Basic and acidic residues" evidence="2">
    <location>
        <begin position="889"/>
        <end position="917"/>
    </location>
</feature>